<evidence type="ECO:0000256" key="2">
    <source>
        <dbReference type="SAM" id="Phobius"/>
    </source>
</evidence>
<keyword evidence="2" id="KW-0812">Transmembrane</keyword>
<gene>
    <name evidence="3" type="ORF">M441DRAFT_152876</name>
</gene>
<protein>
    <submittedName>
        <fullName evidence="3">Uncharacterized protein</fullName>
    </submittedName>
</protein>
<feature type="compositionally biased region" description="Basic residues" evidence="1">
    <location>
        <begin position="87"/>
        <end position="96"/>
    </location>
</feature>
<name>A0A2T3YT34_TRIA4</name>
<dbReference type="Proteomes" id="UP000240493">
    <property type="component" value="Unassembled WGS sequence"/>
</dbReference>
<organism evidence="3 4">
    <name type="scientific">Trichoderma asperellum (strain ATCC 204424 / CBS 433.97 / NBRC 101777)</name>
    <dbReference type="NCBI Taxonomy" id="1042311"/>
    <lineage>
        <taxon>Eukaryota</taxon>
        <taxon>Fungi</taxon>
        <taxon>Dikarya</taxon>
        <taxon>Ascomycota</taxon>
        <taxon>Pezizomycotina</taxon>
        <taxon>Sordariomycetes</taxon>
        <taxon>Hypocreomycetidae</taxon>
        <taxon>Hypocreales</taxon>
        <taxon>Hypocreaceae</taxon>
        <taxon>Trichoderma</taxon>
    </lineage>
</organism>
<reference evidence="3 4" key="1">
    <citation type="submission" date="2016-07" db="EMBL/GenBank/DDBJ databases">
        <title>Multiple horizontal gene transfer events from other fungi enriched the ability of initially mycotrophic Trichoderma (Ascomycota) to feed on dead plant biomass.</title>
        <authorList>
            <consortium name="DOE Joint Genome Institute"/>
            <person name="Aerts A."/>
            <person name="Atanasova L."/>
            <person name="Chenthamara K."/>
            <person name="Zhang J."/>
            <person name="Grujic M."/>
            <person name="Henrissat B."/>
            <person name="Kuo A."/>
            <person name="Salamov A."/>
            <person name="Lipzen A."/>
            <person name="Labutti K."/>
            <person name="Barry K."/>
            <person name="Miao Y."/>
            <person name="Rahimi M.J."/>
            <person name="Shen Q."/>
            <person name="Grigoriev I.V."/>
            <person name="Kubicek C.P."/>
            <person name="Druzhinina I.S."/>
        </authorList>
    </citation>
    <scope>NUCLEOTIDE SEQUENCE [LARGE SCALE GENOMIC DNA]</scope>
    <source>
        <strain evidence="3 4">CBS 433.97</strain>
    </source>
</reference>
<dbReference type="OrthoDB" id="4890014at2759"/>
<dbReference type="EMBL" id="KZ679274">
    <property type="protein sequence ID" value="PTB35666.1"/>
    <property type="molecule type" value="Genomic_DNA"/>
</dbReference>
<evidence type="ECO:0000256" key="1">
    <source>
        <dbReference type="SAM" id="MobiDB-lite"/>
    </source>
</evidence>
<keyword evidence="4" id="KW-1185">Reference proteome</keyword>
<feature type="region of interest" description="Disordered" evidence="1">
    <location>
        <begin position="67"/>
        <end position="99"/>
    </location>
</feature>
<feature type="transmembrane region" description="Helical" evidence="2">
    <location>
        <begin position="6"/>
        <end position="34"/>
    </location>
</feature>
<dbReference type="AlphaFoldDB" id="A0A2T3YT34"/>
<sequence>MSTDGLWPVLFLITISACIGILACLTFTVFSIIFERQAVDGETQRRHVVEDDSPVESYCTLERSFNGPFDDNASVNGQRRASITPKKSLKQQKGKRLQAATVRRDFRLSQSGKQVKR</sequence>
<evidence type="ECO:0000313" key="4">
    <source>
        <dbReference type="Proteomes" id="UP000240493"/>
    </source>
</evidence>
<keyword evidence="2" id="KW-1133">Transmembrane helix</keyword>
<accession>A0A2T3YT34</accession>
<keyword evidence="2" id="KW-0472">Membrane</keyword>
<proteinExistence type="predicted"/>
<evidence type="ECO:0000313" key="3">
    <source>
        <dbReference type="EMBL" id="PTB35666.1"/>
    </source>
</evidence>